<accession>A0A1Z4KMK1</accession>
<dbReference type="Proteomes" id="UP000217507">
    <property type="component" value="Chromosome"/>
</dbReference>
<name>A0A1Z4KMK1_ANAVA</name>
<sequence length="42" mass="4944">MKLLVDEEFASQLKEQNPSFLKQELKLKLTSSIYGDKHLYDD</sequence>
<dbReference type="AlphaFoldDB" id="A0A1Z4KMK1"/>
<evidence type="ECO:0000313" key="1">
    <source>
        <dbReference type="EMBL" id="BAY70172.1"/>
    </source>
</evidence>
<evidence type="ECO:0000313" key="2">
    <source>
        <dbReference type="Proteomes" id="UP000217507"/>
    </source>
</evidence>
<organism evidence="1 2">
    <name type="scientific">Trichormus variabilis NIES-23</name>
    <dbReference type="NCBI Taxonomy" id="1973479"/>
    <lineage>
        <taxon>Bacteria</taxon>
        <taxon>Bacillati</taxon>
        <taxon>Cyanobacteriota</taxon>
        <taxon>Cyanophyceae</taxon>
        <taxon>Nostocales</taxon>
        <taxon>Nostocaceae</taxon>
        <taxon>Trichormus</taxon>
    </lineage>
</organism>
<proteinExistence type="predicted"/>
<gene>
    <name evidence="1" type="ORF">NIES23_29730</name>
</gene>
<protein>
    <submittedName>
        <fullName evidence="1">Uncharacterized protein</fullName>
    </submittedName>
</protein>
<reference evidence="1 2" key="1">
    <citation type="submission" date="2017-06" db="EMBL/GenBank/DDBJ databases">
        <title>Genome sequencing of cyanobaciteial culture collection at National Institute for Environmental Studies (NIES).</title>
        <authorList>
            <person name="Hirose Y."/>
            <person name="Shimura Y."/>
            <person name="Fujisawa T."/>
            <person name="Nakamura Y."/>
            <person name="Kawachi M."/>
        </authorList>
    </citation>
    <scope>NUCLEOTIDE SEQUENCE [LARGE SCALE GENOMIC DNA]</scope>
    <source>
        <strain evidence="1 2">NIES-23</strain>
    </source>
</reference>
<dbReference type="EMBL" id="AP018216">
    <property type="protein sequence ID" value="BAY70172.1"/>
    <property type="molecule type" value="Genomic_DNA"/>
</dbReference>